<protein>
    <recommendedName>
        <fullName evidence="4">MSHA biogenesis protein MshF</fullName>
    </recommendedName>
</protein>
<keyword evidence="3" id="KW-1185">Reference proteome</keyword>
<comment type="caution">
    <text evidence="2">The sequence shown here is derived from an EMBL/GenBank/DDBJ whole genome shotgun (WGS) entry which is preliminary data.</text>
</comment>
<name>A0A918DLB6_9ALTE</name>
<dbReference type="RefSeq" id="WP_188696082.1">
    <property type="nucleotide sequence ID" value="NZ_BMLS01000004.1"/>
</dbReference>
<dbReference type="Proteomes" id="UP000606935">
    <property type="component" value="Unassembled WGS sequence"/>
</dbReference>
<organism evidence="2 3">
    <name type="scientific">Bowmanella pacifica</name>
    <dbReference type="NCBI Taxonomy" id="502051"/>
    <lineage>
        <taxon>Bacteria</taxon>
        <taxon>Pseudomonadati</taxon>
        <taxon>Pseudomonadota</taxon>
        <taxon>Gammaproteobacteria</taxon>
        <taxon>Alteromonadales</taxon>
        <taxon>Alteromonadaceae</taxon>
        <taxon>Bowmanella</taxon>
    </lineage>
</organism>
<evidence type="ECO:0008006" key="4">
    <source>
        <dbReference type="Google" id="ProtNLM"/>
    </source>
</evidence>
<keyword evidence="1" id="KW-0812">Transmembrane</keyword>
<gene>
    <name evidence="2" type="ORF">GCM10010982_26860</name>
</gene>
<keyword evidence="1" id="KW-1133">Transmembrane helix</keyword>
<dbReference type="EMBL" id="BMLS01000004">
    <property type="protein sequence ID" value="GGO71324.1"/>
    <property type="molecule type" value="Genomic_DNA"/>
</dbReference>
<dbReference type="AlphaFoldDB" id="A0A918DLB6"/>
<reference evidence="2" key="1">
    <citation type="journal article" date="2014" name="Int. J. Syst. Evol. Microbiol.">
        <title>Complete genome sequence of Corynebacterium casei LMG S-19264T (=DSM 44701T), isolated from a smear-ripened cheese.</title>
        <authorList>
            <consortium name="US DOE Joint Genome Institute (JGI-PGF)"/>
            <person name="Walter F."/>
            <person name="Albersmeier A."/>
            <person name="Kalinowski J."/>
            <person name="Ruckert C."/>
        </authorList>
    </citation>
    <scope>NUCLEOTIDE SEQUENCE</scope>
    <source>
        <strain evidence="2">CGMCC 1.7086</strain>
    </source>
</reference>
<accession>A0A918DLB6</accession>
<feature type="transmembrane region" description="Helical" evidence="1">
    <location>
        <begin position="14"/>
        <end position="35"/>
    </location>
</feature>
<sequence>MSDQSVSENNLQRLLIQIIIVVIFALLMVFFIWYLNDSEDDVKKISLDMLADEMAEAVVAAKWQWEAEGRPARILQIRYNSQGKEVDRRPIAMSHIGWPRVEPTSEGCAGLWQAVLNVPMEVQSFKLYGEYFDGVKLTGKALDSTCRFRLSTGPYFEYRIYTGQVIKQ</sequence>
<proteinExistence type="predicted"/>
<evidence type="ECO:0000313" key="2">
    <source>
        <dbReference type="EMBL" id="GGO71324.1"/>
    </source>
</evidence>
<evidence type="ECO:0000313" key="3">
    <source>
        <dbReference type="Proteomes" id="UP000606935"/>
    </source>
</evidence>
<keyword evidence="1" id="KW-0472">Membrane</keyword>
<evidence type="ECO:0000256" key="1">
    <source>
        <dbReference type="SAM" id="Phobius"/>
    </source>
</evidence>
<reference evidence="2" key="2">
    <citation type="submission" date="2020-09" db="EMBL/GenBank/DDBJ databases">
        <authorList>
            <person name="Sun Q."/>
            <person name="Zhou Y."/>
        </authorList>
    </citation>
    <scope>NUCLEOTIDE SEQUENCE</scope>
    <source>
        <strain evidence="2">CGMCC 1.7086</strain>
    </source>
</reference>